<dbReference type="Gene3D" id="2.40.50.140">
    <property type="entry name" value="Nucleic acid-binding proteins"/>
    <property type="match status" value="1"/>
</dbReference>
<dbReference type="HAMAP" id="MF_00201">
    <property type="entry name" value="RecO"/>
    <property type="match status" value="1"/>
</dbReference>
<dbReference type="RefSeq" id="WP_004853969.1">
    <property type="nucleotide sequence ID" value="NZ_CABIWG010000007.1"/>
</dbReference>
<dbReference type="InterPro" id="IPR042242">
    <property type="entry name" value="RecO_C"/>
</dbReference>
<dbReference type="Pfam" id="PF02565">
    <property type="entry name" value="RecO_C"/>
    <property type="match status" value="1"/>
</dbReference>
<dbReference type="NCBIfam" id="TIGR00613">
    <property type="entry name" value="reco"/>
    <property type="match status" value="1"/>
</dbReference>
<dbReference type="InterPro" id="IPR037278">
    <property type="entry name" value="ARFGAP/RecO"/>
</dbReference>
<gene>
    <name evidence="7 9" type="primary">recO</name>
    <name evidence="9" type="ORF">DWX94_07710</name>
</gene>
<evidence type="ECO:0000313" key="10">
    <source>
        <dbReference type="Proteomes" id="UP000283295"/>
    </source>
</evidence>
<evidence type="ECO:0000256" key="4">
    <source>
        <dbReference type="ARBA" id="ARBA00023172"/>
    </source>
</evidence>
<dbReference type="Proteomes" id="UP000283295">
    <property type="component" value="Unassembled WGS sequence"/>
</dbReference>
<evidence type="ECO:0000256" key="1">
    <source>
        <dbReference type="ARBA" id="ARBA00007452"/>
    </source>
</evidence>
<dbReference type="InterPro" id="IPR012340">
    <property type="entry name" value="NA-bd_OB-fold"/>
</dbReference>
<comment type="function">
    <text evidence="7">Involved in DNA repair and RecF pathway recombination.</text>
</comment>
<evidence type="ECO:0000256" key="7">
    <source>
        <dbReference type="HAMAP-Rule" id="MF_00201"/>
    </source>
</evidence>
<evidence type="ECO:0000256" key="2">
    <source>
        <dbReference type="ARBA" id="ARBA00021310"/>
    </source>
</evidence>
<evidence type="ECO:0000256" key="6">
    <source>
        <dbReference type="ARBA" id="ARBA00033409"/>
    </source>
</evidence>
<dbReference type="EMBL" id="QRVK01000016">
    <property type="protein sequence ID" value="RGS42760.1"/>
    <property type="molecule type" value="Genomic_DNA"/>
</dbReference>
<dbReference type="PANTHER" id="PTHR33991:SF1">
    <property type="entry name" value="DNA REPAIR PROTEIN RECO"/>
    <property type="match status" value="1"/>
</dbReference>
<evidence type="ECO:0000256" key="5">
    <source>
        <dbReference type="ARBA" id="ARBA00023204"/>
    </source>
</evidence>
<proteinExistence type="inferred from homology"/>
<dbReference type="GO" id="GO:0043590">
    <property type="term" value="C:bacterial nucleoid"/>
    <property type="evidence" value="ECO:0007669"/>
    <property type="project" value="TreeGrafter"/>
</dbReference>
<feature type="domain" description="DNA replication/recombination mediator RecO N-terminal" evidence="8">
    <location>
        <begin position="1"/>
        <end position="74"/>
    </location>
</feature>
<keyword evidence="3 7" id="KW-0227">DNA damage</keyword>
<dbReference type="AlphaFoldDB" id="A0A412IRL1"/>
<accession>A0A412IRL1</accession>
<dbReference type="InterPro" id="IPR003717">
    <property type="entry name" value="RecO"/>
</dbReference>
<sequence length="247" mass="27917">MREEVTLHGIVLSSSLQGEYDRRMVALTKERGRITVFATGVRRGTNPLQSKTQMFVMGSFTLIPGRDSYRLVNIDVDEYFHQLTMDIDAYCYASYFCEVMSFMTHEGDRAADYLNLLYVSLKALEKGQMPAKLIRCVYEIKLMDVFGQGIQSFHCPICGKTEVSNVFDAASGGLLCDGCRGRAKHPLHLSDDAVYTIQYINGAQLGKMYNFNVSDAVLSEIQLVSKQFMDMYVDRKFKSVEIIDSLP</sequence>
<dbReference type="InterPro" id="IPR022572">
    <property type="entry name" value="DNA_rep/recomb_RecO_N"/>
</dbReference>
<dbReference type="GO" id="GO:0006310">
    <property type="term" value="P:DNA recombination"/>
    <property type="evidence" value="ECO:0007669"/>
    <property type="project" value="UniProtKB-UniRule"/>
</dbReference>
<dbReference type="GeneID" id="92832417"/>
<keyword evidence="4 7" id="KW-0233">DNA recombination</keyword>
<dbReference type="Pfam" id="PF11967">
    <property type="entry name" value="RecO_N"/>
    <property type="match status" value="1"/>
</dbReference>
<evidence type="ECO:0000313" key="9">
    <source>
        <dbReference type="EMBL" id="RGS42760.1"/>
    </source>
</evidence>
<evidence type="ECO:0000259" key="8">
    <source>
        <dbReference type="Pfam" id="PF11967"/>
    </source>
</evidence>
<comment type="similarity">
    <text evidence="1 7">Belongs to the RecO family.</text>
</comment>
<keyword evidence="5 7" id="KW-0234">DNA repair</keyword>
<dbReference type="Gene3D" id="1.20.1440.120">
    <property type="entry name" value="Recombination protein O, C-terminal domain"/>
    <property type="match status" value="1"/>
</dbReference>
<dbReference type="OrthoDB" id="9797083at2"/>
<dbReference type="SUPFAM" id="SSF57863">
    <property type="entry name" value="ArfGap/RecO-like zinc finger"/>
    <property type="match status" value="1"/>
</dbReference>
<organism evidence="9 10">
    <name type="scientific">Coprococcus eutactus</name>
    <dbReference type="NCBI Taxonomy" id="33043"/>
    <lineage>
        <taxon>Bacteria</taxon>
        <taxon>Bacillati</taxon>
        <taxon>Bacillota</taxon>
        <taxon>Clostridia</taxon>
        <taxon>Lachnospirales</taxon>
        <taxon>Lachnospiraceae</taxon>
        <taxon>Coprococcus</taxon>
    </lineage>
</organism>
<evidence type="ECO:0000256" key="3">
    <source>
        <dbReference type="ARBA" id="ARBA00022763"/>
    </source>
</evidence>
<protein>
    <recommendedName>
        <fullName evidence="2 7">DNA repair protein RecO</fullName>
    </recommendedName>
    <alternativeName>
        <fullName evidence="6 7">Recombination protein O</fullName>
    </alternativeName>
</protein>
<reference evidence="9 10" key="1">
    <citation type="submission" date="2018-08" db="EMBL/GenBank/DDBJ databases">
        <title>A genome reference for cultivated species of the human gut microbiota.</title>
        <authorList>
            <person name="Zou Y."/>
            <person name="Xue W."/>
            <person name="Luo G."/>
        </authorList>
    </citation>
    <scope>NUCLEOTIDE SEQUENCE [LARGE SCALE GENOMIC DNA]</scope>
    <source>
        <strain evidence="9 10">AF22-21</strain>
    </source>
</reference>
<dbReference type="PANTHER" id="PTHR33991">
    <property type="entry name" value="DNA REPAIR PROTEIN RECO"/>
    <property type="match status" value="1"/>
</dbReference>
<name>A0A412IRL1_9FIRM</name>
<comment type="caution">
    <text evidence="9">The sequence shown here is derived from an EMBL/GenBank/DDBJ whole genome shotgun (WGS) entry which is preliminary data.</text>
</comment>
<dbReference type="SUPFAM" id="SSF50249">
    <property type="entry name" value="Nucleic acid-binding proteins"/>
    <property type="match status" value="1"/>
</dbReference>
<dbReference type="GO" id="GO:0006302">
    <property type="term" value="P:double-strand break repair"/>
    <property type="evidence" value="ECO:0007669"/>
    <property type="project" value="TreeGrafter"/>
</dbReference>